<evidence type="ECO:0000313" key="2">
    <source>
        <dbReference type="EMBL" id="GAA3225041.1"/>
    </source>
</evidence>
<evidence type="ECO:0000256" key="1">
    <source>
        <dbReference type="SAM" id="MobiDB-lite"/>
    </source>
</evidence>
<comment type="caution">
    <text evidence="2">The sequence shown here is derived from an EMBL/GenBank/DDBJ whole genome shotgun (WGS) entry which is preliminary data.</text>
</comment>
<feature type="compositionally biased region" description="Low complexity" evidence="1">
    <location>
        <begin position="327"/>
        <end position="347"/>
    </location>
</feature>
<gene>
    <name evidence="2" type="ORF">GCM10010468_52480</name>
</gene>
<feature type="compositionally biased region" description="Basic and acidic residues" evidence="1">
    <location>
        <begin position="259"/>
        <end position="269"/>
    </location>
</feature>
<sequence>MSFAAYAPVALGVSACGAEVTVTAERATMADLLTELDALPGGAEAPELDELRASLTTATAERRLPSAAQIAEARKLLRPHPAQPEAEAALVGRAHRAFDVLRARAPEEPDATVVATEPERAALEDLEGAVRGLSGIRMLSAELFVLQSDMRSASMDVIVQISLASDGIAALRRRLTELSARTSPWRTIVATALIRALADQDHLRSGNSSGEGWSGTGKLRRAGRVRPVHPSYGHGSISALAVAGRGVMKCVAERQVAHEKRTAHGESRRSGIRCHAGETDGVGGGVSRALPGVHRGDDRVAGTYRAHRERFLRADLRRGLRRRRPGRGALVRRQVAGDAARRGPGLRRAGDLVDRR</sequence>
<keyword evidence="3" id="KW-1185">Reference proteome</keyword>
<feature type="region of interest" description="Disordered" evidence="1">
    <location>
        <begin position="325"/>
        <end position="356"/>
    </location>
</feature>
<protein>
    <recommendedName>
        <fullName evidence="4">DUF222 domain-containing protein</fullName>
    </recommendedName>
</protein>
<evidence type="ECO:0008006" key="4">
    <source>
        <dbReference type="Google" id="ProtNLM"/>
    </source>
</evidence>
<organism evidence="2 3">
    <name type="scientific">Actinocorallia longicatena</name>
    <dbReference type="NCBI Taxonomy" id="111803"/>
    <lineage>
        <taxon>Bacteria</taxon>
        <taxon>Bacillati</taxon>
        <taxon>Actinomycetota</taxon>
        <taxon>Actinomycetes</taxon>
        <taxon>Streptosporangiales</taxon>
        <taxon>Thermomonosporaceae</taxon>
        <taxon>Actinocorallia</taxon>
    </lineage>
</organism>
<dbReference type="EMBL" id="BAAAUV010000014">
    <property type="protein sequence ID" value="GAA3225041.1"/>
    <property type="molecule type" value="Genomic_DNA"/>
</dbReference>
<feature type="region of interest" description="Disordered" evidence="1">
    <location>
        <begin position="259"/>
        <end position="297"/>
    </location>
</feature>
<accession>A0ABP6QEU8</accession>
<proteinExistence type="predicted"/>
<reference evidence="3" key="1">
    <citation type="journal article" date="2019" name="Int. J. Syst. Evol. Microbiol.">
        <title>The Global Catalogue of Microorganisms (GCM) 10K type strain sequencing project: providing services to taxonomists for standard genome sequencing and annotation.</title>
        <authorList>
            <consortium name="The Broad Institute Genomics Platform"/>
            <consortium name="The Broad Institute Genome Sequencing Center for Infectious Disease"/>
            <person name="Wu L."/>
            <person name="Ma J."/>
        </authorList>
    </citation>
    <scope>NUCLEOTIDE SEQUENCE [LARGE SCALE GENOMIC DNA]</scope>
    <source>
        <strain evidence="3">JCM 9377</strain>
    </source>
</reference>
<evidence type="ECO:0000313" key="3">
    <source>
        <dbReference type="Proteomes" id="UP001501237"/>
    </source>
</evidence>
<name>A0ABP6QEU8_9ACTN</name>
<dbReference type="Proteomes" id="UP001501237">
    <property type="component" value="Unassembled WGS sequence"/>
</dbReference>